<dbReference type="Proteomes" id="UP000198512">
    <property type="component" value="Unassembled WGS sequence"/>
</dbReference>
<keyword evidence="3 6" id="KW-0812">Transmembrane</keyword>
<feature type="transmembrane region" description="Helical" evidence="6">
    <location>
        <begin position="63"/>
        <end position="83"/>
    </location>
</feature>
<feature type="transmembrane region" description="Helical" evidence="6">
    <location>
        <begin position="33"/>
        <end position="51"/>
    </location>
</feature>
<feature type="transmembrane region" description="Helical" evidence="6">
    <location>
        <begin position="104"/>
        <end position="126"/>
    </location>
</feature>
<feature type="transmembrane region" description="Helical" evidence="6">
    <location>
        <begin position="177"/>
        <end position="199"/>
    </location>
</feature>
<keyword evidence="4 6" id="KW-1133">Transmembrane helix</keyword>
<dbReference type="Pfam" id="PF01810">
    <property type="entry name" value="LysE"/>
    <property type="match status" value="1"/>
</dbReference>
<keyword evidence="5 6" id="KW-0472">Membrane</keyword>
<comment type="subcellular location">
    <subcellularLocation>
        <location evidence="1">Cell membrane</location>
        <topology evidence="1">Multi-pass membrane protein</topology>
    </subcellularLocation>
</comment>
<dbReference type="EMBL" id="FOFP01000029">
    <property type="protein sequence ID" value="SER42944.1"/>
    <property type="molecule type" value="Genomic_DNA"/>
</dbReference>
<gene>
    <name evidence="7" type="ORF">SAMN05216600_12915</name>
</gene>
<feature type="transmembrane region" description="Helical" evidence="6">
    <location>
        <begin position="138"/>
        <end position="165"/>
    </location>
</feature>
<name>A0ABY1BR68_9PSED</name>
<evidence type="ECO:0000256" key="5">
    <source>
        <dbReference type="ARBA" id="ARBA00023136"/>
    </source>
</evidence>
<evidence type="ECO:0000256" key="2">
    <source>
        <dbReference type="ARBA" id="ARBA00022475"/>
    </source>
</evidence>
<dbReference type="RefSeq" id="WP_069521797.1">
    <property type="nucleotide sequence ID" value="NZ_FOFP01000029.1"/>
</dbReference>
<evidence type="ECO:0000256" key="6">
    <source>
        <dbReference type="SAM" id="Phobius"/>
    </source>
</evidence>
<evidence type="ECO:0000256" key="4">
    <source>
        <dbReference type="ARBA" id="ARBA00022989"/>
    </source>
</evidence>
<dbReference type="PANTHER" id="PTHR30086:SF20">
    <property type="entry name" value="ARGININE EXPORTER PROTEIN ARGO-RELATED"/>
    <property type="match status" value="1"/>
</dbReference>
<sequence>MEIFLYAFSVMYSPGPVNVMGLNAGLTGQFRRTVGFFIGVGCAMFALFLIFGYTGEALISRSVLPYMALVGGLYTLYLAFKVFTSKVVLPGKVNSASPTDKPLTFWNGFLIQALNPKGMMVVLPITTVMFPAAHVTGISIAVVSIMIALGGAGAPGIYSFLGAVLGKRITKESYFNFFNRLMGVGLAVCAAFMLHDFYIHVQGG</sequence>
<reference evidence="7 8" key="1">
    <citation type="submission" date="2016-10" db="EMBL/GenBank/DDBJ databases">
        <authorList>
            <person name="Varghese N."/>
            <person name="Submissions S."/>
        </authorList>
    </citation>
    <scope>NUCLEOTIDE SEQUENCE [LARGE SCALE GENOMIC DNA]</scope>
    <source>
        <strain evidence="7 8">CIP 109853</strain>
    </source>
</reference>
<keyword evidence="8" id="KW-1185">Reference proteome</keyword>
<keyword evidence="2" id="KW-1003">Cell membrane</keyword>
<evidence type="ECO:0000313" key="8">
    <source>
        <dbReference type="Proteomes" id="UP000198512"/>
    </source>
</evidence>
<proteinExistence type="predicted"/>
<evidence type="ECO:0000256" key="1">
    <source>
        <dbReference type="ARBA" id="ARBA00004651"/>
    </source>
</evidence>
<evidence type="ECO:0000313" key="7">
    <source>
        <dbReference type="EMBL" id="SER42944.1"/>
    </source>
</evidence>
<dbReference type="InterPro" id="IPR001123">
    <property type="entry name" value="LeuE-type"/>
</dbReference>
<organism evidence="7 8">
    <name type="scientific">Pseudomonas cuatrocienegasensis</name>
    <dbReference type="NCBI Taxonomy" id="543360"/>
    <lineage>
        <taxon>Bacteria</taxon>
        <taxon>Pseudomonadati</taxon>
        <taxon>Pseudomonadota</taxon>
        <taxon>Gammaproteobacteria</taxon>
        <taxon>Pseudomonadales</taxon>
        <taxon>Pseudomonadaceae</taxon>
        <taxon>Pseudomonas</taxon>
    </lineage>
</organism>
<dbReference type="PANTHER" id="PTHR30086">
    <property type="entry name" value="ARGININE EXPORTER PROTEIN ARGO"/>
    <property type="match status" value="1"/>
</dbReference>
<accession>A0ABY1BR68</accession>
<protein>
    <submittedName>
        <fullName evidence="7">Threonine/homoserine/homoserine lactone efflux protein</fullName>
    </submittedName>
</protein>
<evidence type="ECO:0000256" key="3">
    <source>
        <dbReference type="ARBA" id="ARBA00022692"/>
    </source>
</evidence>
<comment type="caution">
    <text evidence="7">The sequence shown here is derived from an EMBL/GenBank/DDBJ whole genome shotgun (WGS) entry which is preliminary data.</text>
</comment>
<feature type="transmembrane region" description="Helical" evidence="6">
    <location>
        <begin position="6"/>
        <end position="26"/>
    </location>
</feature>